<evidence type="ECO:0000313" key="3">
    <source>
        <dbReference type="Proteomes" id="UP000075683"/>
    </source>
</evidence>
<evidence type="ECO:0000256" key="1">
    <source>
        <dbReference type="SAM" id="MobiDB-lite"/>
    </source>
</evidence>
<evidence type="ECO:0000313" key="2">
    <source>
        <dbReference type="EMBL" id="KYD22007.1"/>
    </source>
</evidence>
<comment type="caution">
    <text evidence="2">The sequence shown here is derived from an EMBL/GenBank/DDBJ whole genome shotgun (WGS) entry which is preliminary data.</text>
</comment>
<organism evidence="2 3">
    <name type="scientific">Caldibacillus debilis</name>
    <dbReference type="NCBI Taxonomy" id="301148"/>
    <lineage>
        <taxon>Bacteria</taxon>
        <taxon>Bacillati</taxon>
        <taxon>Bacillota</taxon>
        <taxon>Bacilli</taxon>
        <taxon>Bacillales</taxon>
        <taxon>Bacillaceae</taxon>
        <taxon>Caldibacillus</taxon>
    </lineage>
</organism>
<dbReference type="PATRIC" id="fig|301148.3.peg.990"/>
<accession>A0A150MBQ7</accession>
<dbReference type="STRING" id="301148.B4135_1512"/>
<dbReference type="EMBL" id="LQYT01000015">
    <property type="protein sequence ID" value="KYD22007.1"/>
    <property type="molecule type" value="Genomic_DNA"/>
</dbReference>
<name>A0A150MBQ7_9BACI</name>
<gene>
    <name evidence="2" type="ORF">B4135_1512</name>
</gene>
<reference evidence="2 3" key="1">
    <citation type="submission" date="2016-01" db="EMBL/GenBank/DDBJ databases">
        <title>Draft Genome Sequences of Seven Thermophilic Sporeformers Isolated from Foods.</title>
        <authorList>
            <person name="Berendsen E.M."/>
            <person name="Wells-Bennik M.H."/>
            <person name="Krawcyk A.O."/>
            <person name="De Jong A."/>
            <person name="Holsappel S."/>
            <person name="Eijlander R.T."/>
            <person name="Kuipers O.P."/>
        </authorList>
    </citation>
    <scope>NUCLEOTIDE SEQUENCE [LARGE SCALE GENOMIC DNA]</scope>
    <source>
        <strain evidence="2 3">B4135</strain>
    </source>
</reference>
<feature type="compositionally biased region" description="Gly residues" evidence="1">
    <location>
        <begin position="501"/>
        <end position="516"/>
    </location>
</feature>
<dbReference type="OrthoDB" id="1395829at2"/>
<protein>
    <submittedName>
        <fullName evidence="2">Uncharacterized protein</fullName>
    </submittedName>
</protein>
<dbReference type="AlphaFoldDB" id="A0A150MBQ7"/>
<proteinExistence type="predicted"/>
<sequence>MKAYWNFPAVTGGLINSINNAGLETFRGNPLGSLTREICQNSLDAVDKQDRPVIVEFHSFKLPIEEFPGKDELIQAFHRCKDTWKDRNKKSEEFIANALEILDKKEIQFLRISDFNTKGLVGAKDGSLGSPWSSLVREAGTSNKDEISGGSFGIGKAAPFLNSKLRTLFYSSLDIEGYESHIGVANIMSFYKGENEITQGTGYYTNTPDSLAIFGQLFLDKKFIRNQPGTDIYVSAFYPADDWEEEIKKAVLFDFFVTVYQGKLIVKINGFEINQHNIAHLINQLEDNEENNVLKNYFNLLVSKNAKIVLYPEKKYNDEVQFKKGEAVLYLMGGEDLNRRVLVTRKIGMRIFEQKGISGSISFTGLLMITGNTMNNIFKQMENPSHTEWSPERYEKNPKLAKKIYADLKKFIREAVKEHFQEKITDSMDAIGLNEFLPNSNFAPQGSSKRIETLDLRVKDIVVREVSRRSSFDRPNKGVHITEIEKQLAGEYGIDTHGDRGGSGLGSHSGNHGSGAGVAQPFGSNTLNQDGKLDKKKELSQSMKRINIKQKYICLNKNNGEYRFFIRPEKSIRKGRLEFIGVGEQSNYPIHIDYVYIHNPDVVIEKQGSDYVQMVFNKPTHHFTVDLKINITDFCVIEAGLYEN</sequence>
<dbReference type="Proteomes" id="UP000075683">
    <property type="component" value="Unassembled WGS sequence"/>
</dbReference>
<dbReference type="RefSeq" id="WP_061568179.1">
    <property type="nucleotide sequence ID" value="NZ_LQYT01000015.1"/>
</dbReference>
<feature type="region of interest" description="Disordered" evidence="1">
    <location>
        <begin position="498"/>
        <end position="530"/>
    </location>
</feature>